<organism evidence="2 3">
    <name type="scientific">Platanthera guangdongensis</name>
    <dbReference type="NCBI Taxonomy" id="2320717"/>
    <lineage>
        <taxon>Eukaryota</taxon>
        <taxon>Viridiplantae</taxon>
        <taxon>Streptophyta</taxon>
        <taxon>Embryophyta</taxon>
        <taxon>Tracheophyta</taxon>
        <taxon>Spermatophyta</taxon>
        <taxon>Magnoliopsida</taxon>
        <taxon>Liliopsida</taxon>
        <taxon>Asparagales</taxon>
        <taxon>Orchidaceae</taxon>
        <taxon>Orchidoideae</taxon>
        <taxon>Orchideae</taxon>
        <taxon>Orchidinae</taxon>
        <taxon>Platanthera</taxon>
    </lineage>
</organism>
<accession>A0ABR2MG90</accession>
<proteinExistence type="predicted"/>
<dbReference type="Proteomes" id="UP001412067">
    <property type="component" value="Unassembled WGS sequence"/>
</dbReference>
<keyword evidence="3" id="KW-1185">Reference proteome</keyword>
<comment type="caution">
    <text evidence="2">The sequence shown here is derived from an EMBL/GenBank/DDBJ whole genome shotgun (WGS) entry which is preliminary data.</text>
</comment>
<reference evidence="2 3" key="1">
    <citation type="journal article" date="2022" name="Nat. Plants">
        <title>Genomes of leafy and leafless Platanthera orchids illuminate the evolution of mycoheterotrophy.</title>
        <authorList>
            <person name="Li M.H."/>
            <person name="Liu K.W."/>
            <person name="Li Z."/>
            <person name="Lu H.C."/>
            <person name="Ye Q.L."/>
            <person name="Zhang D."/>
            <person name="Wang J.Y."/>
            <person name="Li Y.F."/>
            <person name="Zhong Z.M."/>
            <person name="Liu X."/>
            <person name="Yu X."/>
            <person name="Liu D.K."/>
            <person name="Tu X.D."/>
            <person name="Liu B."/>
            <person name="Hao Y."/>
            <person name="Liao X.Y."/>
            <person name="Jiang Y.T."/>
            <person name="Sun W.H."/>
            <person name="Chen J."/>
            <person name="Chen Y.Q."/>
            <person name="Ai Y."/>
            <person name="Zhai J.W."/>
            <person name="Wu S.S."/>
            <person name="Zhou Z."/>
            <person name="Hsiao Y.Y."/>
            <person name="Wu W.L."/>
            <person name="Chen Y.Y."/>
            <person name="Lin Y.F."/>
            <person name="Hsu J.L."/>
            <person name="Li C.Y."/>
            <person name="Wang Z.W."/>
            <person name="Zhao X."/>
            <person name="Zhong W.Y."/>
            <person name="Ma X.K."/>
            <person name="Ma L."/>
            <person name="Huang J."/>
            <person name="Chen G.Z."/>
            <person name="Huang M.Z."/>
            <person name="Huang L."/>
            <person name="Peng D.H."/>
            <person name="Luo Y.B."/>
            <person name="Zou S.Q."/>
            <person name="Chen S.P."/>
            <person name="Lan S."/>
            <person name="Tsai W.C."/>
            <person name="Van de Peer Y."/>
            <person name="Liu Z.J."/>
        </authorList>
    </citation>
    <scope>NUCLEOTIDE SEQUENCE [LARGE SCALE GENOMIC DNA]</scope>
    <source>
        <strain evidence="2">Lor288</strain>
    </source>
</reference>
<feature type="region of interest" description="Disordered" evidence="1">
    <location>
        <begin position="236"/>
        <end position="256"/>
    </location>
</feature>
<evidence type="ECO:0000313" key="2">
    <source>
        <dbReference type="EMBL" id="KAK8963076.1"/>
    </source>
</evidence>
<protein>
    <submittedName>
        <fullName evidence="2">Uncharacterized protein</fullName>
    </submittedName>
</protein>
<name>A0ABR2MG90_9ASPA</name>
<gene>
    <name evidence="2" type="ORF">KSP40_PGU004934</name>
</gene>
<evidence type="ECO:0000256" key="1">
    <source>
        <dbReference type="SAM" id="MobiDB-lite"/>
    </source>
</evidence>
<sequence length="439" mass="48532">MKQKSSASLGKKCLGECKYLVKNTCKLELGKFWRVEKLDLQVQDDIQAKWLLLEKVRMKKIMAEEKANELKRTFESLCGQSGSASSTPPDDVDAGIDSLGVTWSTIGHGEAWPWREKSFGAFQLSRGESLAAYSSFMGPSIPFYELSSSDDDHSGVRQQKEEQELMDAPVWDDEIVPVVDGVASANDFVMGPAHSVLDFESSLAPPQFLPDCAIPRSCESVDDAVIVEDSVPEVASKWDDDSSISDGEGGSSEHFYAPRCDEEYPLSDAEACTSLLDEVVPLTTGDLEFSDSPRYDSYDTDDDLCLDPAESDTGITLPFSDYFSSSSPLFLDPPSLSEPVQAESPRVCWDDDEPGVLAFAITPCTPVIDDTLLSKDLFCDKMSEDQCSSSSNFLFPLPVLGRYYYLGRGVTVLSPYRYPLPKRILEQLPVHFSFHRPIS</sequence>
<dbReference type="EMBL" id="JBBWWR010000007">
    <property type="protein sequence ID" value="KAK8963076.1"/>
    <property type="molecule type" value="Genomic_DNA"/>
</dbReference>
<evidence type="ECO:0000313" key="3">
    <source>
        <dbReference type="Proteomes" id="UP001412067"/>
    </source>
</evidence>